<sequence length="135" mass="14747">MAEVKFVFFADLFLSSLSFPFHHKIPNSTTSHTHSPSSCFSHRSAELQNLRLPLLLVKMPSKSGSSSYTPYTITGSGTNSQGNSYDTRSQLSGDAYHYSNTNGSYYYSNGNGSTYYNSGSGSSTYTAPDGNTYKK</sequence>
<evidence type="ECO:0000256" key="1">
    <source>
        <dbReference type="SAM" id="MobiDB-lite"/>
    </source>
</evidence>
<dbReference type="OrthoDB" id="5415522at2759"/>
<organism evidence="2 3">
    <name type="scientific">Exophiala xenobiotica</name>
    <dbReference type="NCBI Taxonomy" id="348802"/>
    <lineage>
        <taxon>Eukaryota</taxon>
        <taxon>Fungi</taxon>
        <taxon>Dikarya</taxon>
        <taxon>Ascomycota</taxon>
        <taxon>Pezizomycotina</taxon>
        <taxon>Eurotiomycetes</taxon>
        <taxon>Chaetothyriomycetidae</taxon>
        <taxon>Chaetothyriales</taxon>
        <taxon>Herpotrichiellaceae</taxon>
        <taxon>Exophiala</taxon>
    </lineage>
</organism>
<accession>A0A0D2E8B9</accession>
<evidence type="ECO:0000313" key="3">
    <source>
        <dbReference type="Proteomes" id="UP000054342"/>
    </source>
</evidence>
<keyword evidence="3" id="KW-1185">Reference proteome</keyword>
<feature type="region of interest" description="Disordered" evidence="1">
    <location>
        <begin position="62"/>
        <end position="88"/>
    </location>
</feature>
<gene>
    <name evidence="2" type="ORF">PV05_10377</name>
</gene>
<dbReference type="AlphaFoldDB" id="A0A0D2E8B9"/>
<dbReference type="RefSeq" id="XP_013312262.1">
    <property type="nucleotide sequence ID" value="XM_013456808.1"/>
</dbReference>
<protein>
    <submittedName>
        <fullName evidence="2">Uncharacterized protein</fullName>
    </submittedName>
</protein>
<evidence type="ECO:0000313" key="2">
    <source>
        <dbReference type="EMBL" id="KIW51678.1"/>
    </source>
</evidence>
<dbReference type="EMBL" id="KN847322">
    <property type="protein sequence ID" value="KIW51678.1"/>
    <property type="molecule type" value="Genomic_DNA"/>
</dbReference>
<name>A0A0D2E8B9_9EURO</name>
<dbReference type="Proteomes" id="UP000054342">
    <property type="component" value="Unassembled WGS sequence"/>
</dbReference>
<dbReference type="GeneID" id="25332285"/>
<proteinExistence type="predicted"/>
<dbReference type="HOGENOM" id="CLU_1885800_0_0_1"/>
<reference evidence="2 3" key="1">
    <citation type="submission" date="2015-01" db="EMBL/GenBank/DDBJ databases">
        <title>The Genome Sequence of Exophiala xenobiotica CBS118157.</title>
        <authorList>
            <consortium name="The Broad Institute Genomics Platform"/>
            <person name="Cuomo C."/>
            <person name="de Hoog S."/>
            <person name="Gorbushina A."/>
            <person name="Stielow B."/>
            <person name="Teixiera M."/>
            <person name="Abouelleil A."/>
            <person name="Chapman S.B."/>
            <person name="Priest M."/>
            <person name="Young S.K."/>
            <person name="Wortman J."/>
            <person name="Nusbaum C."/>
            <person name="Birren B."/>
        </authorList>
    </citation>
    <scope>NUCLEOTIDE SEQUENCE [LARGE SCALE GENOMIC DNA]</scope>
    <source>
        <strain evidence="2 3">CBS 118157</strain>
    </source>
</reference>